<evidence type="ECO:0000313" key="2">
    <source>
        <dbReference type="EMBL" id="TGZ84822.1"/>
    </source>
</evidence>
<proteinExistence type="predicted"/>
<protein>
    <submittedName>
        <fullName evidence="2">Uncharacterized protein</fullName>
    </submittedName>
</protein>
<dbReference type="AlphaFoldDB" id="A0A4S2N679"/>
<accession>A0A4S2N679</accession>
<sequence length="360" mass="40943">MCITTKIIRNEALEQEVRANVLQKMIAAGLPRLKEYRKQLRNLLQKLRENEDLMKNLKEVSRNTVKLLHEEISRPDPDFPITDIKSRGGEKMIELGSTIHHYAGRVGALFSYSKALVRAALLPQNVNLFDNLEIISLPAPDISFYPIFDGKIPDGNGIIGRMTSQEALQAELKALYAEITTTFRYLEFPEGLSTNLMSFSKKGRRVHAELQIVEYFRTPQPGIGKPQFWIQGDHFIGCSKPACYLCDLYVKAIPDKFELYGTHQKIYIAWRAPDIRSNPSQADIRAMKDIFNKMAGPVRVEVQGILRKKQPNRMKQMDSSIGVSDVPRTVETITSGKLNLPRAYHFTSLSYPNHALTQRP</sequence>
<gene>
    <name evidence="2" type="ORF">EX30DRAFT_9525</name>
</gene>
<evidence type="ECO:0000313" key="3">
    <source>
        <dbReference type="Proteomes" id="UP000298138"/>
    </source>
</evidence>
<keyword evidence="3" id="KW-1185">Reference proteome</keyword>
<dbReference type="STRING" id="341454.A0A4S2N679"/>
<dbReference type="PANTHER" id="PTHR42037">
    <property type="match status" value="1"/>
</dbReference>
<dbReference type="Pfam" id="PF14441">
    <property type="entry name" value="OTT_1508_deam"/>
    <property type="match status" value="1"/>
</dbReference>
<dbReference type="EMBL" id="ML220112">
    <property type="protein sequence ID" value="TGZ84822.1"/>
    <property type="molecule type" value="Genomic_DNA"/>
</dbReference>
<dbReference type="OrthoDB" id="3251507at2759"/>
<name>A0A4S2N679_9PEZI</name>
<dbReference type="Proteomes" id="UP000298138">
    <property type="component" value="Unassembled WGS sequence"/>
</dbReference>
<evidence type="ECO:0000256" key="1">
    <source>
        <dbReference type="SAM" id="Coils"/>
    </source>
</evidence>
<dbReference type="InterPro" id="IPR027796">
    <property type="entry name" value="OTT_1508_deam-like"/>
</dbReference>
<dbReference type="PANTHER" id="PTHR42037:SF1">
    <property type="match status" value="1"/>
</dbReference>
<dbReference type="InParanoid" id="A0A4S2N679"/>
<organism evidence="2 3">
    <name type="scientific">Ascodesmis nigricans</name>
    <dbReference type="NCBI Taxonomy" id="341454"/>
    <lineage>
        <taxon>Eukaryota</taxon>
        <taxon>Fungi</taxon>
        <taxon>Dikarya</taxon>
        <taxon>Ascomycota</taxon>
        <taxon>Pezizomycotina</taxon>
        <taxon>Pezizomycetes</taxon>
        <taxon>Pezizales</taxon>
        <taxon>Ascodesmidaceae</taxon>
        <taxon>Ascodesmis</taxon>
    </lineage>
</organism>
<keyword evidence="1" id="KW-0175">Coiled coil</keyword>
<reference evidence="2 3" key="1">
    <citation type="submission" date="2019-04" db="EMBL/GenBank/DDBJ databases">
        <title>Comparative genomics and transcriptomics to analyze fruiting body development in filamentous ascomycetes.</title>
        <authorList>
            <consortium name="DOE Joint Genome Institute"/>
            <person name="Lutkenhaus R."/>
            <person name="Traeger S."/>
            <person name="Breuer J."/>
            <person name="Kuo A."/>
            <person name="Lipzen A."/>
            <person name="Pangilinan J."/>
            <person name="Dilworth D."/>
            <person name="Sandor L."/>
            <person name="Poggeler S."/>
            <person name="Barry K."/>
            <person name="Grigoriev I.V."/>
            <person name="Nowrousian M."/>
        </authorList>
    </citation>
    <scope>NUCLEOTIDE SEQUENCE [LARGE SCALE GENOMIC DNA]</scope>
    <source>
        <strain evidence="2 3">CBS 389.68</strain>
    </source>
</reference>
<feature type="coiled-coil region" evidence="1">
    <location>
        <begin position="30"/>
        <end position="63"/>
    </location>
</feature>